<keyword evidence="3 7" id="KW-0812">Transmembrane</keyword>
<dbReference type="PANTHER" id="PTHR22730">
    <property type="entry name" value="PROMININ PROM PROTEIN"/>
    <property type="match status" value="1"/>
</dbReference>
<dbReference type="InterPro" id="IPR008795">
    <property type="entry name" value="Prominin"/>
</dbReference>
<dbReference type="GO" id="GO:0009986">
    <property type="term" value="C:cell surface"/>
    <property type="evidence" value="ECO:0007669"/>
    <property type="project" value="TreeGrafter"/>
</dbReference>
<gene>
    <name evidence="8" type="ORF">AAFF_G00192320</name>
</gene>
<feature type="transmembrane region" description="Helical" evidence="7">
    <location>
        <begin position="81"/>
        <end position="103"/>
    </location>
</feature>
<keyword evidence="6" id="KW-0325">Glycoprotein</keyword>
<keyword evidence="9" id="KW-1185">Reference proteome</keyword>
<feature type="transmembrane region" description="Helical" evidence="7">
    <location>
        <begin position="405"/>
        <end position="431"/>
    </location>
</feature>
<feature type="transmembrane region" description="Helical" evidence="7">
    <location>
        <begin position="32"/>
        <end position="60"/>
    </location>
</feature>
<evidence type="ECO:0000256" key="1">
    <source>
        <dbReference type="ARBA" id="ARBA00004475"/>
    </source>
</evidence>
<sequence>MDTERNLVVKVVQSKLASVQAEYQKAMYYEMGFVVCASLGLLFVLLMPLVGLCFCMCRCCDNCGGEMHQRQRKNAKCKRGFFTTLLFTTSLFITAGVLCAYAANQNLSSQLKGMRRLVNSNMRDLYTFANETPTQIDYLIAQYATAKMKIVSDLDNIGPLLGGKIHEQLGKEALPALDRALNMAGAMRETKEALENVSVTLDTLQDSSSKLTFNLSLVRSRINTTLSDPACATKAAAPICASIRASLSQLRTSANFSGLPDVSEQLARVNNVLNTDLSNIVQKGYLSFNHTPTMVKAQTQNVVANVKGMLDDIGTNVTSFSKMFPVEESLSNFTKYISHTHSKIEDYYPQIDQLDFYRWICCIALCCMVVLILAFNFLGLLCGISGFDKHASPTTRGCVSNTGGNLLMAGVGFSFIFSWVLMGVVVASFVVGGNLEKLVCEPFGTKQLYEVVDTPYVVNPAWKNFIPGFLYQKPEIDLTAESLYRNCKGNKGIYSALHLDNIFNVTALLNSSAYTGDVSRAFDDLRVNLSSIVLLESEGRQNLIRFSNTGVSEINYSLYPEEVNKGVTIMDLLSFSNEMDAQTDKLLRGSLQNVLRGHASSIRQIHSQLVVPLEQSMSTLNQSALWLQKTAPVLPNKIKNVLNAINAAQYLVSQNASNIISQETDKYRQSIVGYFKQYTDWVKTSLEMEVAGCKPFSNIVDSVEIVACSFIVDSLNTFWFGLGCCAIFLIPSVILSVKLAKFYRRMETEDVYDDLETIPMKTMEMGARTGERAPGFYRAQQVVLKTGTEAPLFQTK</sequence>
<keyword evidence="4 7" id="KW-1133">Transmembrane helix</keyword>
<evidence type="ECO:0000313" key="9">
    <source>
        <dbReference type="Proteomes" id="UP001221898"/>
    </source>
</evidence>
<accession>A0AAD7W5N4</accession>
<evidence type="ECO:0000256" key="4">
    <source>
        <dbReference type="ARBA" id="ARBA00022989"/>
    </source>
</evidence>
<evidence type="ECO:0000256" key="5">
    <source>
        <dbReference type="ARBA" id="ARBA00023136"/>
    </source>
</evidence>
<comment type="caution">
    <text evidence="8">The sequence shown here is derived from an EMBL/GenBank/DDBJ whole genome shotgun (WGS) entry which is preliminary data.</text>
</comment>
<evidence type="ECO:0000313" key="8">
    <source>
        <dbReference type="EMBL" id="KAJ8385181.1"/>
    </source>
</evidence>
<dbReference type="GO" id="GO:0071914">
    <property type="term" value="C:prominosome"/>
    <property type="evidence" value="ECO:0007669"/>
    <property type="project" value="TreeGrafter"/>
</dbReference>
<dbReference type="PANTHER" id="PTHR22730:SF3">
    <property type="entry name" value="PROMININ-1"/>
    <property type="match status" value="1"/>
</dbReference>
<evidence type="ECO:0008006" key="10">
    <source>
        <dbReference type="Google" id="ProtNLM"/>
    </source>
</evidence>
<reference evidence="8" key="1">
    <citation type="journal article" date="2023" name="Science">
        <title>Genome structures resolve the early diversification of teleost fishes.</title>
        <authorList>
            <person name="Parey E."/>
            <person name="Louis A."/>
            <person name="Montfort J."/>
            <person name="Bouchez O."/>
            <person name="Roques C."/>
            <person name="Iampietro C."/>
            <person name="Lluch J."/>
            <person name="Castinel A."/>
            <person name="Donnadieu C."/>
            <person name="Desvignes T."/>
            <person name="Floi Bucao C."/>
            <person name="Jouanno E."/>
            <person name="Wen M."/>
            <person name="Mejri S."/>
            <person name="Dirks R."/>
            <person name="Jansen H."/>
            <person name="Henkel C."/>
            <person name="Chen W.J."/>
            <person name="Zahm M."/>
            <person name="Cabau C."/>
            <person name="Klopp C."/>
            <person name="Thompson A.W."/>
            <person name="Robinson-Rechavi M."/>
            <person name="Braasch I."/>
            <person name="Lecointre G."/>
            <person name="Bobe J."/>
            <person name="Postlethwait J.H."/>
            <person name="Berthelot C."/>
            <person name="Roest Crollius H."/>
            <person name="Guiguen Y."/>
        </authorList>
    </citation>
    <scope>NUCLEOTIDE SEQUENCE</scope>
    <source>
        <strain evidence="8">NC1722</strain>
    </source>
</reference>
<name>A0AAD7W5N4_9TELE</name>
<evidence type="ECO:0000256" key="7">
    <source>
        <dbReference type="SAM" id="Phobius"/>
    </source>
</evidence>
<dbReference type="GO" id="GO:0031528">
    <property type="term" value="C:microvillus membrane"/>
    <property type="evidence" value="ECO:0007669"/>
    <property type="project" value="UniProtKB-SubCell"/>
</dbReference>
<keyword evidence="5 7" id="KW-0472">Membrane</keyword>
<feature type="transmembrane region" description="Helical" evidence="7">
    <location>
        <begin position="718"/>
        <end position="737"/>
    </location>
</feature>
<comment type="similarity">
    <text evidence="2">Belongs to the prominin family.</text>
</comment>
<organism evidence="8 9">
    <name type="scientific">Aldrovandia affinis</name>
    <dbReference type="NCBI Taxonomy" id="143900"/>
    <lineage>
        <taxon>Eukaryota</taxon>
        <taxon>Metazoa</taxon>
        <taxon>Chordata</taxon>
        <taxon>Craniata</taxon>
        <taxon>Vertebrata</taxon>
        <taxon>Euteleostomi</taxon>
        <taxon>Actinopterygii</taxon>
        <taxon>Neopterygii</taxon>
        <taxon>Teleostei</taxon>
        <taxon>Notacanthiformes</taxon>
        <taxon>Halosauridae</taxon>
        <taxon>Aldrovandia</taxon>
    </lineage>
</organism>
<protein>
    <recommendedName>
        <fullName evidence="10">Prominin-1-A-like</fullName>
    </recommendedName>
</protein>
<evidence type="ECO:0000256" key="3">
    <source>
        <dbReference type="ARBA" id="ARBA00022692"/>
    </source>
</evidence>
<dbReference type="AlphaFoldDB" id="A0AAD7W5N4"/>
<feature type="transmembrane region" description="Helical" evidence="7">
    <location>
        <begin position="356"/>
        <end position="384"/>
    </location>
</feature>
<evidence type="ECO:0000256" key="2">
    <source>
        <dbReference type="ARBA" id="ARBA00006058"/>
    </source>
</evidence>
<dbReference type="GO" id="GO:0015485">
    <property type="term" value="F:cholesterol binding"/>
    <property type="evidence" value="ECO:0007669"/>
    <property type="project" value="TreeGrafter"/>
</dbReference>
<proteinExistence type="inferred from homology"/>
<comment type="subcellular location">
    <subcellularLocation>
        <location evidence="1">Cell projection</location>
        <location evidence="1">Microvillus membrane</location>
        <topology evidence="1">Multi-pass membrane protein</topology>
    </subcellularLocation>
</comment>
<dbReference type="Pfam" id="PF05478">
    <property type="entry name" value="Prominin"/>
    <property type="match status" value="1"/>
</dbReference>
<dbReference type="GO" id="GO:0005929">
    <property type="term" value="C:cilium"/>
    <property type="evidence" value="ECO:0007669"/>
    <property type="project" value="TreeGrafter"/>
</dbReference>
<dbReference type="Proteomes" id="UP001221898">
    <property type="component" value="Unassembled WGS sequence"/>
</dbReference>
<dbReference type="EMBL" id="JAINUG010000257">
    <property type="protein sequence ID" value="KAJ8385181.1"/>
    <property type="molecule type" value="Genomic_DNA"/>
</dbReference>
<evidence type="ECO:0000256" key="6">
    <source>
        <dbReference type="ARBA" id="ARBA00023180"/>
    </source>
</evidence>
<dbReference type="GO" id="GO:0016324">
    <property type="term" value="C:apical plasma membrane"/>
    <property type="evidence" value="ECO:0007669"/>
    <property type="project" value="TreeGrafter"/>
</dbReference>